<evidence type="ECO:0000313" key="1">
    <source>
        <dbReference type="EMBL" id="CAG8508062.1"/>
    </source>
</evidence>
<name>A0ACA9L3E8_9GLOM</name>
<evidence type="ECO:0000313" key="2">
    <source>
        <dbReference type="Proteomes" id="UP000789525"/>
    </source>
</evidence>
<keyword evidence="2" id="KW-1185">Reference proteome</keyword>
<organism evidence="1 2">
    <name type="scientific">Acaulospora colombiana</name>
    <dbReference type="NCBI Taxonomy" id="27376"/>
    <lineage>
        <taxon>Eukaryota</taxon>
        <taxon>Fungi</taxon>
        <taxon>Fungi incertae sedis</taxon>
        <taxon>Mucoromycota</taxon>
        <taxon>Glomeromycotina</taxon>
        <taxon>Glomeromycetes</taxon>
        <taxon>Diversisporales</taxon>
        <taxon>Acaulosporaceae</taxon>
        <taxon>Acaulospora</taxon>
    </lineage>
</organism>
<gene>
    <name evidence="1" type="ORF">ACOLOM_LOCUS3096</name>
</gene>
<reference evidence="1" key="1">
    <citation type="submission" date="2021-06" db="EMBL/GenBank/DDBJ databases">
        <authorList>
            <person name="Kallberg Y."/>
            <person name="Tangrot J."/>
            <person name="Rosling A."/>
        </authorList>
    </citation>
    <scope>NUCLEOTIDE SEQUENCE</scope>
    <source>
        <strain evidence="1">CL356</strain>
    </source>
</reference>
<protein>
    <submittedName>
        <fullName evidence="1">10691_t:CDS:1</fullName>
    </submittedName>
</protein>
<dbReference type="EMBL" id="CAJVPT010004417">
    <property type="protein sequence ID" value="CAG8508062.1"/>
    <property type="molecule type" value="Genomic_DNA"/>
</dbReference>
<proteinExistence type="predicted"/>
<dbReference type="Proteomes" id="UP000789525">
    <property type="component" value="Unassembled WGS sequence"/>
</dbReference>
<accession>A0ACA9L3E8</accession>
<sequence>MDSEAKRKHLGLLMFTAPTNNDDVNAPPTSSGQGDAVLSAGAATGNDQTDAQSAPDPFNANNEDSSKIQPKRTPRPPNAFILYRKAKQPAIIASQKHLTNAEISKKISDMWKSEPEETILKWERLADQKKLEHMQNYPNYVYCPNKKKSKVDKRKQRRRSSHTNPSGPARRKSAKNSVERTTEKTADSSSEKVSDEMAGFNALNTQSPSISMSPRQHNGNSRNDPVPSSPYAMLPSSEISVFTENPEEYANSQKQLTPNIPITPNAPLTPVSPHQVQLRESEFSKIRQYDNPFLPYSPVDLHHAYQHSQQQHHHGNNHDFSFTPINELTPFYHAANGFSHQVDSSLYCLIPEVVQAQQQIMSEAMLHHEQHSPHIPPASSITSSNGSPVHNTRTEFYQYLHQNGGNSANVNPANPVVGNPSFAEMLAGFGCQNYMSGSVNHPQYFQ</sequence>
<comment type="caution">
    <text evidence="1">The sequence shown here is derived from an EMBL/GenBank/DDBJ whole genome shotgun (WGS) entry which is preliminary data.</text>
</comment>